<dbReference type="Pfam" id="PF20684">
    <property type="entry name" value="Fung_rhodopsin"/>
    <property type="match status" value="1"/>
</dbReference>
<keyword evidence="2 7" id="KW-0812">Transmembrane</keyword>
<proteinExistence type="inferred from homology"/>
<evidence type="ECO:0000256" key="4">
    <source>
        <dbReference type="ARBA" id="ARBA00023136"/>
    </source>
</evidence>
<dbReference type="OrthoDB" id="5417844at2759"/>
<evidence type="ECO:0000256" key="6">
    <source>
        <dbReference type="SAM" id="MobiDB-lite"/>
    </source>
</evidence>
<feature type="transmembrane region" description="Helical" evidence="7">
    <location>
        <begin position="85"/>
        <end position="109"/>
    </location>
</feature>
<reference evidence="9 10" key="1">
    <citation type="submission" date="2016-10" db="EMBL/GenBank/DDBJ databases">
        <title>Proteomics and genomics reveal pathogen-plant mechanisms compatible with a hemibiotrophic lifestyle of Diplodia corticola.</title>
        <authorList>
            <person name="Fernandes I."/>
            <person name="De Jonge R."/>
            <person name="Van De Peer Y."/>
            <person name="Devreese B."/>
            <person name="Alves A."/>
            <person name="Esteves A.C."/>
        </authorList>
    </citation>
    <scope>NUCLEOTIDE SEQUENCE [LARGE SCALE GENOMIC DNA]</scope>
    <source>
        <strain evidence="9 10">CBS 112549</strain>
    </source>
</reference>
<sequence>MKTIGGLGPAIIGVMLGQTVLAMIFVFPRMYTKARINRSLGWDDHMAAFSWVMLLLYSAVCSYAATEGYGRHAQVLGGEQAAVAAKITIIGQTFCIIGIASSKASVAFFLLRIVVFTWHQVVLWVCVVAVTIICVLCALFDFIRCDPVAAVWNPTLKADCWMGTEAFTDLSVGVGVTSVICDFVLALLPWAILWNLNMKRKEKKLIGISMSMGVFAGASGIARAIELKRLSGRSDYTYESVSPILWSSTELCITLCTACIPMLRPLYNKIRGKSSTDGSEPYNKAESGGTPAEGISLDNMGNSSNKRRKGSTKMGLNETSIGGSVMDTWMDQTKRQGSDEDILINQRSNGITVISEVDTQSKRSVSVAESAAEHSKTQDTR</sequence>
<dbReference type="PANTHER" id="PTHR33048:SF93">
    <property type="entry name" value="INTEGRAL MEMBRANE PROTEIN"/>
    <property type="match status" value="1"/>
</dbReference>
<feature type="transmembrane region" description="Helical" evidence="7">
    <location>
        <begin position="121"/>
        <end position="143"/>
    </location>
</feature>
<feature type="compositionally biased region" description="Basic and acidic residues" evidence="6">
    <location>
        <begin position="371"/>
        <end position="381"/>
    </location>
</feature>
<organism evidence="9 10">
    <name type="scientific">Diplodia corticola</name>
    <dbReference type="NCBI Taxonomy" id="236234"/>
    <lineage>
        <taxon>Eukaryota</taxon>
        <taxon>Fungi</taxon>
        <taxon>Dikarya</taxon>
        <taxon>Ascomycota</taxon>
        <taxon>Pezizomycotina</taxon>
        <taxon>Dothideomycetes</taxon>
        <taxon>Dothideomycetes incertae sedis</taxon>
        <taxon>Botryosphaeriales</taxon>
        <taxon>Botryosphaeriaceae</taxon>
        <taxon>Diplodia</taxon>
    </lineage>
</organism>
<keyword evidence="4 7" id="KW-0472">Membrane</keyword>
<dbReference type="InterPro" id="IPR049326">
    <property type="entry name" value="Rhodopsin_dom_fungi"/>
</dbReference>
<feature type="region of interest" description="Disordered" evidence="6">
    <location>
        <begin position="274"/>
        <end position="323"/>
    </location>
</feature>
<feature type="transmembrane region" description="Helical" evidence="7">
    <location>
        <begin position="245"/>
        <end position="263"/>
    </location>
</feature>
<evidence type="ECO:0000256" key="2">
    <source>
        <dbReference type="ARBA" id="ARBA00022692"/>
    </source>
</evidence>
<comment type="subcellular location">
    <subcellularLocation>
        <location evidence="1">Membrane</location>
        <topology evidence="1">Multi-pass membrane protein</topology>
    </subcellularLocation>
</comment>
<dbReference type="GO" id="GO:0016020">
    <property type="term" value="C:membrane"/>
    <property type="evidence" value="ECO:0007669"/>
    <property type="project" value="UniProtKB-SubCell"/>
</dbReference>
<feature type="transmembrane region" description="Helical" evidence="7">
    <location>
        <begin position="6"/>
        <end position="27"/>
    </location>
</feature>
<accession>A0A1J9R498</accession>
<feature type="transmembrane region" description="Helical" evidence="7">
    <location>
        <begin position="48"/>
        <end position="65"/>
    </location>
</feature>
<dbReference type="EMBL" id="MNUE01000019">
    <property type="protein sequence ID" value="OJD35050.1"/>
    <property type="molecule type" value="Genomic_DNA"/>
</dbReference>
<feature type="region of interest" description="Disordered" evidence="6">
    <location>
        <begin position="359"/>
        <end position="381"/>
    </location>
</feature>
<dbReference type="Proteomes" id="UP000183809">
    <property type="component" value="Unassembled WGS sequence"/>
</dbReference>
<gene>
    <name evidence="9" type="ORF">BKCO1_19000127</name>
</gene>
<feature type="transmembrane region" description="Helical" evidence="7">
    <location>
        <begin position="172"/>
        <end position="193"/>
    </location>
</feature>
<evidence type="ECO:0000256" key="1">
    <source>
        <dbReference type="ARBA" id="ARBA00004141"/>
    </source>
</evidence>
<name>A0A1J9R498_9PEZI</name>
<comment type="similarity">
    <text evidence="5">Belongs to the SAT4 family.</text>
</comment>
<dbReference type="AlphaFoldDB" id="A0A1J9R498"/>
<dbReference type="InterPro" id="IPR052337">
    <property type="entry name" value="SAT4-like"/>
</dbReference>
<dbReference type="RefSeq" id="XP_020131310.1">
    <property type="nucleotide sequence ID" value="XM_020271913.1"/>
</dbReference>
<comment type="caution">
    <text evidence="9">The sequence shown here is derived from an EMBL/GenBank/DDBJ whole genome shotgun (WGS) entry which is preliminary data.</text>
</comment>
<dbReference type="PANTHER" id="PTHR33048">
    <property type="entry name" value="PTH11-LIKE INTEGRAL MEMBRANE PROTEIN (AFU_ORTHOLOGUE AFUA_5G11245)"/>
    <property type="match status" value="1"/>
</dbReference>
<evidence type="ECO:0000313" key="9">
    <source>
        <dbReference type="EMBL" id="OJD35050.1"/>
    </source>
</evidence>
<protein>
    <recommendedName>
        <fullName evidence="8">Rhodopsin domain-containing protein</fullName>
    </recommendedName>
</protein>
<evidence type="ECO:0000256" key="5">
    <source>
        <dbReference type="ARBA" id="ARBA00038359"/>
    </source>
</evidence>
<feature type="transmembrane region" description="Helical" evidence="7">
    <location>
        <begin position="205"/>
        <end position="225"/>
    </location>
</feature>
<evidence type="ECO:0000256" key="7">
    <source>
        <dbReference type="SAM" id="Phobius"/>
    </source>
</evidence>
<evidence type="ECO:0000259" key="8">
    <source>
        <dbReference type="Pfam" id="PF20684"/>
    </source>
</evidence>
<evidence type="ECO:0000256" key="3">
    <source>
        <dbReference type="ARBA" id="ARBA00022989"/>
    </source>
</evidence>
<feature type="domain" description="Rhodopsin" evidence="8">
    <location>
        <begin position="29"/>
        <end position="268"/>
    </location>
</feature>
<dbReference type="GeneID" id="31012172"/>
<evidence type="ECO:0000313" key="10">
    <source>
        <dbReference type="Proteomes" id="UP000183809"/>
    </source>
</evidence>
<keyword evidence="3 7" id="KW-1133">Transmembrane helix</keyword>
<keyword evidence="10" id="KW-1185">Reference proteome</keyword>